<keyword evidence="5" id="KW-0514">Muscle protein</keyword>
<feature type="domain" description="EF-hand" evidence="8">
    <location>
        <begin position="198"/>
        <end position="229"/>
    </location>
</feature>
<comment type="similarity">
    <text evidence="1 7">Belongs to the parvalbumin family.</text>
</comment>
<feature type="binding site" evidence="6">
    <location>
        <position position="213"/>
    </location>
    <ligand>
        <name>Ca(2+)</name>
        <dbReference type="ChEBI" id="CHEBI:29108"/>
        <label>1</label>
    </ligand>
</feature>
<accession>A0A8C2IB34</accession>
<evidence type="ECO:0000256" key="2">
    <source>
        <dbReference type="ARBA" id="ARBA00022723"/>
    </source>
</evidence>
<dbReference type="GO" id="GO:0005737">
    <property type="term" value="C:cytoplasm"/>
    <property type="evidence" value="ECO:0007669"/>
    <property type="project" value="TreeGrafter"/>
</dbReference>
<keyword evidence="4 6" id="KW-0106">Calcium</keyword>
<evidence type="ECO:0000256" key="1">
    <source>
        <dbReference type="ARBA" id="ARBA00009753"/>
    </source>
</evidence>
<evidence type="ECO:0000256" key="4">
    <source>
        <dbReference type="ARBA" id="ARBA00022837"/>
    </source>
</evidence>
<dbReference type="PANTHER" id="PTHR11653">
    <property type="entry name" value="PARVALBUMIN ALPHA"/>
    <property type="match status" value="1"/>
</dbReference>
<feature type="binding site" evidence="6">
    <location>
        <position position="211"/>
    </location>
    <ligand>
        <name>Ca(2+)</name>
        <dbReference type="ChEBI" id="CHEBI:29108"/>
        <label>1</label>
    </ligand>
</feature>
<evidence type="ECO:0000256" key="6">
    <source>
        <dbReference type="PIRSR" id="PIRSR608080-1"/>
    </source>
</evidence>
<dbReference type="AlphaFoldDB" id="A0A8C2IB34"/>
<dbReference type="CDD" id="cd16254">
    <property type="entry name" value="EFh_parvalbumin_alpha"/>
    <property type="match status" value="1"/>
</dbReference>
<feature type="binding site" evidence="6">
    <location>
        <position position="222"/>
    </location>
    <ligand>
        <name>Ca(2+)</name>
        <dbReference type="ChEBI" id="CHEBI:29108"/>
        <label>1</label>
    </ligand>
</feature>
<protein>
    <recommendedName>
        <fullName evidence="7">Parvalbumin</fullName>
    </recommendedName>
</protein>
<dbReference type="PANTHER" id="PTHR11653:SF2">
    <property type="entry name" value="PARVALBUMIN ALPHA"/>
    <property type="match status" value="1"/>
</dbReference>
<dbReference type="SMART" id="SM00054">
    <property type="entry name" value="EFh"/>
    <property type="match status" value="2"/>
</dbReference>
<dbReference type="Ensembl" id="ENSCCRT00020084776.1">
    <property type="protein sequence ID" value="ENSCCRP00020077321.1"/>
    <property type="gene ID" value="ENSCCRG00020036001.1"/>
</dbReference>
<dbReference type="PRINTS" id="PR01697">
    <property type="entry name" value="PARVALBUMIN"/>
</dbReference>
<dbReference type="Proteomes" id="UP000694701">
    <property type="component" value="Unplaced"/>
</dbReference>
<keyword evidence="3" id="KW-0677">Repeat</keyword>
<proteinExistence type="inferred from homology"/>
<organism evidence="9 10">
    <name type="scientific">Cyprinus carpio</name>
    <name type="common">Common carp</name>
    <dbReference type="NCBI Taxonomy" id="7962"/>
    <lineage>
        <taxon>Eukaryota</taxon>
        <taxon>Metazoa</taxon>
        <taxon>Chordata</taxon>
        <taxon>Craniata</taxon>
        <taxon>Vertebrata</taxon>
        <taxon>Euteleostomi</taxon>
        <taxon>Actinopterygii</taxon>
        <taxon>Neopterygii</taxon>
        <taxon>Teleostei</taxon>
        <taxon>Ostariophysi</taxon>
        <taxon>Cypriniformes</taxon>
        <taxon>Cyprinidae</taxon>
        <taxon>Cyprininae</taxon>
        <taxon>Cyprinus</taxon>
    </lineage>
</organism>
<feature type="binding site" evidence="6">
    <location>
        <position position="217"/>
    </location>
    <ligand>
        <name>Ca(2+)</name>
        <dbReference type="ChEBI" id="CHEBI:29108"/>
        <label>1</label>
    </ligand>
</feature>
<evidence type="ECO:0000256" key="7">
    <source>
        <dbReference type="RuleBase" id="RU368048"/>
    </source>
</evidence>
<dbReference type="Pfam" id="PF13499">
    <property type="entry name" value="EF-hand_7"/>
    <property type="match status" value="1"/>
</dbReference>
<feature type="binding site" evidence="6">
    <location>
        <position position="178"/>
    </location>
    <ligand>
        <name>Ca(2+)</name>
        <dbReference type="ChEBI" id="CHEBI:29108"/>
        <label>1</label>
    </ligand>
</feature>
<evidence type="ECO:0000256" key="5">
    <source>
        <dbReference type="ARBA" id="ARBA00023179"/>
    </source>
</evidence>
<feature type="domain" description="EF-hand" evidence="8">
    <location>
        <begin position="159"/>
        <end position="194"/>
    </location>
</feature>
<dbReference type="InterPro" id="IPR008080">
    <property type="entry name" value="Parvalbumin"/>
</dbReference>
<dbReference type="PROSITE" id="PS00018">
    <property type="entry name" value="EF_HAND_1"/>
    <property type="match status" value="2"/>
</dbReference>
<reference evidence="9" key="1">
    <citation type="submission" date="2025-08" db="UniProtKB">
        <authorList>
            <consortium name="Ensembl"/>
        </authorList>
    </citation>
    <scope>IDENTIFICATION</scope>
</reference>
<name>A0A8C2IB34_CYPCA</name>
<sequence length="229" mass="25017">FSLLFLRPCTVPPFRFKPLPFSLSVSLSLSFSLSVHLSSSHTLSLPFISPPTSQCSVSVLLCLSLFPSLFISLSLSLSLFGVLKLQFSLLSVCALPVSFLCRPEPPAEPRTPAHSTAVVEMAMNSILNTDDIKKALDAFQAVDSFDPKRFFEMVGLKAKSAEDVKKAFHILDADSSGFIEEEELKFVFKHFATDGRDLSDKETKAFLQAADKDGDGKIGAEEFAALVCE</sequence>
<dbReference type="PROSITE" id="PS50222">
    <property type="entry name" value="EF_HAND_2"/>
    <property type="match status" value="2"/>
</dbReference>
<evidence type="ECO:0000313" key="9">
    <source>
        <dbReference type="Ensembl" id="ENSCCRP00020077321.1"/>
    </source>
</evidence>
<dbReference type="GO" id="GO:0005509">
    <property type="term" value="F:calcium ion binding"/>
    <property type="evidence" value="ECO:0007669"/>
    <property type="project" value="UniProtKB-UniRule"/>
</dbReference>
<feature type="binding site" evidence="6">
    <location>
        <position position="172"/>
    </location>
    <ligand>
        <name>Ca(2+)</name>
        <dbReference type="ChEBI" id="CHEBI:29108"/>
        <label>1</label>
    </ligand>
</feature>
<dbReference type="Gene3D" id="1.10.238.10">
    <property type="entry name" value="EF-hand"/>
    <property type="match status" value="1"/>
</dbReference>
<feature type="binding site" evidence="6">
    <location>
        <position position="215"/>
    </location>
    <ligand>
        <name>Ca(2+)</name>
        <dbReference type="ChEBI" id="CHEBI:29108"/>
        <label>1</label>
    </ligand>
</feature>
<feature type="binding site" evidence="6">
    <location>
        <position position="183"/>
    </location>
    <ligand>
        <name>Ca(2+)</name>
        <dbReference type="ChEBI" id="CHEBI:29108"/>
        <label>1</label>
    </ligand>
</feature>
<keyword evidence="2 6" id="KW-0479">Metal-binding</keyword>
<feature type="binding site" evidence="6">
    <location>
        <position position="174"/>
    </location>
    <ligand>
        <name>Ca(2+)</name>
        <dbReference type="ChEBI" id="CHEBI:29108"/>
        <label>1</label>
    </ligand>
</feature>
<evidence type="ECO:0000259" key="8">
    <source>
        <dbReference type="PROSITE" id="PS50222"/>
    </source>
</evidence>
<comment type="function">
    <text evidence="7">In muscle, parvalbumin is thought to be involved in relaxation after contraction. It binds two calcium ions.</text>
</comment>
<dbReference type="FunFam" id="1.10.238.10:FF:000060">
    <property type="entry name" value="Parvalbumin, thymic"/>
    <property type="match status" value="1"/>
</dbReference>
<dbReference type="InterPro" id="IPR018247">
    <property type="entry name" value="EF_Hand_1_Ca_BS"/>
</dbReference>
<dbReference type="InterPro" id="IPR002048">
    <property type="entry name" value="EF_hand_dom"/>
</dbReference>
<feature type="binding site" evidence="6">
    <location>
        <position position="176"/>
    </location>
    <ligand>
        <name>Ca(2+)</name>
        <dbReference type="ChEBI" id="CHEBI:29108"/>
        <label>1</label>
    </ligand>
</feature>
<evidence type="ECO:0000313" key="10">
    <source>
        <dbReference type="Proteomes" id="UP000694701"/>
    </source>
</evidence>
<dbReference type="InterPro" id="IPR011992">
    <property type="entry name" value="EF-hand-dom_pair"/>
</dbReference>
<evidence type="ECO:0000256" key="3">
    <source>
        <dbReference type="ARBA" id="ARBA00022737"/>
    </source>
</evidence>
<dbReference type="SUPFAM" id="SSF47473">
    <property type="entry name" value="EF-hand"/>
    <property type="match status" value="1"/>
</dbReference>